<name>A0A0M0KN72_9BACI</name>
<keyword evidence="2" id="KW-1185">Reference proteome</keyword>
<proteinExistence type="predicted"/>
<evidence type="ECO:0000313" key="1">
    <source>
        <dbReference type="EMBL" id="KOO40316.1"/>
    </source>
</evidence>
<dbReference type="EMBL" id="LILC01000036">
    <property type="protein sequence ID" value="KOO40316.1"/>
    <property type="molecule type" value="Genomic_DNA"/>
</dbReference>
<reference evidence="2" key="1">
    <citation type="submission" date="2015-08" db="EMBL/GenBank/DDBJ databases">
        <title>Fjat-14210 dsm16467.</title>
        <authorList>
            <person name="Liu B."/>
            <person name="Wang J."/>
            <person name="Zhu Y."/>
            <person name="Liu G."/>
            <person name="Chen Q."/>
            <person name="Chen Z."/>
            <person name="Lan J."/>
            <person name="Che J."/>
            <person name="Ge C."/>
            <person name="Shi H."/>
            <person name="Pan Z."/>
            <person name="Liu X."/>
        </authorList>
    </citation>
    <scope>NUCLEOTIDE SEQUENCE [LARGE SCALE GENOMIC DNA]</scope>
    <source>
        <strain evidence="2">DSM 16467</strain>
    </source>
</reference>
<dbReference type="AlphaFoldDB" id="A0A0M0KN72"/>
<evidence type="ECO:0000313" key="2">
    <source>
        <dbReference type="Proteomes" id="UP000037558"/>
    </source>
</evidence>
<protein>
    <submittedName>
        <fullName evidence="1">Uncharacterized protein</fullName>
    </submittedName>
</protein>
<sequence length="181" mass="20964">MLNTIFFSVIFFVLGMLIRQRILKGKMNGDIERAVLDSHCKQELLTLWERNLRVSGANQQFYKTFIQNVRNTESLYLTINENQAFQVVAKEMESHGVLSLSAQLSDYERAEYEKVEKKIICAQSVGEMKYFVSQANQLLDAAESRLEEDHTSSQRNQKVIDFKKIDAEVNELMGFDKRLAK</sequence>
<dbReference type="Proteomes" id="UP000037558">
    <property type="component" value="Unassembled WGS sequence"/>
</dbReference>
<organism evidence="1 2">
    <name type="scientific">Priestia koreensis</name>
    <dbReference type="NCBI Taxonomy" id="284581"/>
    <lineage>
        <taxon>Bacteria</taxon>
        <taxon>Bacillati</taxon>
        <taxon>Bacillota</taxon>
        <taxon>Bacilli</taxon>
        <taxon>Bacillales</taxon>
        <taxon>Bacillaceae</taxon>
        <taxon>Priestia</taxon>
    </lineage>
</organism>
<comment type="caution">
    <text evidence="1">The sequence shown here is derived from an EMBL/GenBank/DDBJ whole genome shotgun (WGS) entry which is preliminary data.</text>
</comment>
<dbReference type="PATRIC" id="fig|284581.3.peg.1818"/>
<gene>
    <name evidence="1" type="ORF">AMD01_21440</name>
</gene>
<accession>A0A0M0KN72</accession>